<comment type="subcellular location">
    <subcellularLocation>
        <location evidence="1">Membrane</location>
        <topology evidence="1">Multi-pass membrane protein</topology>
    </subcellularLocation>
</comment>
<keyword evidence="2" id="KW-0813">Transport</keyword>
<evidence type="ECO:0000259" key="11">
    <source>
        <dbReference type="Pfam" id="PF00999"/>
    </source>
</evidence>
<dbReference type="PANTHER" id="PTHR43562:SF3">
    <property type="entry name" value="SODIUM ION_PROTON EXCHANGER (EUROFUNG)"/>
    <property type="match status" value="1"/>
</dbReference>
<proteinExistence type="predicted"/>
<evidence type="ECO:0000256" key="7">
    <source>
        <dbReference type="ARBA" id="ARBA00023065"/>
    </source>
</evidence>
<feature type="transmembrane region" description="Helical" evidence="10">
    <location>
        <begin position="143"/>
        <end position="167"/>
    </location>
</feature>
<evidence type="ECO:0000256" key="10">
    <source>
        <dbReference type="SAM" id="Phobius"/>
    </source>
</evidence>
<name>A0A2H0TRZ0_9BACT</name>
<dbReference type="GO" id="GO:0016020">
    <property type="term" value="C:membrane"/>
    <property type="evidence" value="ECO:0007669"/>
    <property type="project" value="UniProtKB-SubCell"/>
</dbReference>
<keyword evidence="4 10" id="KW-0812">Transmembrane</keyword>
<evidence type="ECO:0000256" key="6">
    <source>
        <dbReference type="ARBA" id="ARBA00023053"/>
    </source>
</evidence>
<feature type="domain" description="Cation/H+ exchanger transmembrane" evidence="11">
    <location>
        <begin position="25"/>
        <end position="413"/>
    </location>
</feature>
<evidence type="ECO:0000313" key="12">
    <source>
        <dbReference type="EMBL" id="PIR74177.1"/>
    </source>
</evidence>
<dbReference type="GO" id="GO:0015297">
    <property type="term" value="F:antiporter activity"/>
    <property type="evidence" value="ECO:0007669"/>
    <property type="project" value="UniProtKB-KW"/>
</dbReference>
<evidence type="ECO:0000256" key="8">
    <source>
        <dbReference type="ARBA" id="ARBA00023136"/>
    </source>
</evidence>
<dbReference type="GO" id="GO:0006814">
    <property type="term" value="P:sodium ion transport"/>
    <property type="evidence" value="ECO:0007669"/>
    <property type="project" value="UniProtKB-KW"/>
</dbReference>
<dbReference type="AlphaFoldDB" id="A0A2H0TRZ0"/>
<feature type="transmembrane region" description="Helical" evidence="10">
    <location>
        <begin position="45"/>
        <end position="65"/>
    </location>
</feature>
<feature type="transmembrane region" description="Helical" evidence="10">
    <location>
        <begin position="328"/>
        <end position="348"/>
    </location>
</feature>
<keyword evidence="9" id="KW-0739">Sodium transport</keyword>
<evidence type="ECO:0000256" key="4">
    <source>
        <dbReference type="ARBA" id="ARBA00022692"/>
    </source>
</evidence>
<dbReference type="InterPro" id="IPR006153">
    <property type="entry name" value="Cation/H_exchanger_TM"/>
</dbReference>
<dbReference type="GO" id="GO:1902600">
    <property type="term" value="P:proton transmembrane transport"/>
    <property type="evidence" value="ECO:0007669"/>
    <property type="project" value="InterPro"/>
</dbReference>
<protein>
    <submittedName>
        <fullName evidence="12">Cation:proton antiporter</fullName>
    </submittedName>
</protein>
<dbReference type="InterPro" id="IPR038770">
    <property type="entry name" value="Na+/solute_symporter_sf"/>
</dbReference>
<dbReference type="Proteomes" id="UP000230154">
    <property type="component" value="Unassembled WGS sequence"/>
</dbReference>
<feature type="transmembrane region" description="Helical" evidence="10">
    <location>
        <begin position="109"/>
        <end position="131"/>
    </location>
</feature>
<organism evidence="12 13">
    <name type="scientific">Candidatus Magasanikbacteria bacterium CG10_big_fil_rev_8_21_14_0_10_47_10</name>
    <dbReference type="NCBI Taxonomy" id="1974652"/>
    <lineage>
        <taxon>Bacteria</taxon>
        <taxon>Candidatus Magasanikiibacteriota</taxon>
    </lineage>
</organism>
<gene>
    <name evidence="12" type="ORF">COU35_03915</name>
</gene>
<accession>A0A2H0TRZ0</accession>
<comment type="caution">
    <text evidence="12">The sequence shown here is derived from an EMBL/GenBank/DDBJ whole genome shotgun (WGS) entry which is preliminary data.</text>
</comment>
<evidence type="ECO:0000256" key="2">
    <source>
        <dbReference type="ARBA" id="ARBA00022448"/>
    </source>
</evidence>
<dbReference type="Gene3D" id="1.20.1530.20">
    <property type="match status" value="1"/>
</dbReference>
<reference evidence="13" key="1">
    <citation type="submission" date="2017-09" db="EMBL/GenBank/DDBJ databases">
        <title>Depth-based differentiation of microbial function through sediment-hosted aquifers and enrichment of novel symbionts in the deep terrestrial subsurface.</title>
        <authorList>
            <person name="Probst A.J."/>
            <person name="Ladd B."/>
            <person name="Jarett J.K."/>
            <person name="Geller-Mcgrath D.E."/>
            <person name="Sieber C.M.K."/>
            <person name="Emerson J.B."/>
            <person name="Anantharaman K."/>
            <person name="Thomas B.C."/>
            <person name="Malmstrom R."/>
            <person name="Stieglmeier M."/>
            <person name="Klingl A."/>
            <person name="Woyke T."/>
            <person name="Ryan C.M."/>
            <person name="Banfield J.F."/>
        </authorList>
    </citation>
    <scope>NUCLEOTIDE SEQUENCE [LARGE SCALE GENOMIC DNA]</scope>
</reference>
<evidence type="ECO:0000313" key="13">
    <source>
        <dbReference type="Proteomes" id="UP000230154"/>
    </source>
</evidence>
<dbReference type="PANTHER" id="PTHR43562">
    <property type="entry name" value="NAPA-TYPE SODIUM/HYDROGEN ANTIPORTER"/>
    <property type="match status" value="1"/>
</dbReference>
<sequence length="420" mass="45944">MPEFITLTNFELTHFFLAIVILLAAAHYGGYLFQKYRMPKVIGEIVGGLVMGPTVLGYMFPNIYSWLFHAFDGEGKLLAILSWMGLILLMFISGFELRQTVNKGDKKIIGALIIGATAIPFVVGWLSPQYYDFSSVLGVKGNMAALTMVIAIAMAVTSIPVISRIFLDLKIIHTRFARIVLSTATIQDVLLWVALAIATGLVSSDSLTQSNIITTILITCSFFAVTLFVMPKLIRYTNTLRLNFLIKSSVAAYTLFICFLFAAIASILNVNIVFGAFLAGIVVGTLPEETFATVKTGIKDMSLAFFIPLYFAIVGLKLDLIHHLDISFFIGFLVFTTAFEAAGTLFAARLAKQDWLTSVNFAVAMNTRGGPGIVLATVAFDLGIINEMFFVTLVLIAIVTSLLAGSWFKYLLVHGKPLMS</sequence>
<feature type="transmembrane region" description="Helical" evidence="10">
    <location>
        <begin position="212"/>
        <end position="230"/>
    </location>
</feature>
<evidence type="ECO:0000256" key="1">
    <source>
        <dbReference type="ARBA" id="ARBA00004141"/>
    </source>
</evidence>
<feature type="transmembrane region" description="Helical" evidence="10">
    <location>
        <begin position="250"/>
        <end position="283"/>
    </location>
</feature>
<keyword evidence="6" id="KW-0915">Sodium</keyword>
<feature type="transmembrane region" description="Helical" evidence="10">
    <location>
        <begin position="179"/>
        <end position="200"/>
    </location>
</feature>
<evidence type="ECO:0000256" key="9">
    <source>
        <dbReference type="ARBA" id="ARBA00023201"/>
    </source>
</evidence>
<dbReference type="EMBL" id="PFCB01000028">
    <property type="protein sequence ID" value="PIR74177.1"/>
    <property type="molecule type" value="Genomic_DNA"/>
</dbReference>
<feature type="transmembrane region" description="Helical" evidence="10">
    <location>
        <begin position="77"/>
        <end position="97"/>
    </location>
</feature>
<evidence type="ECO:0000256" key="3">
    <source>
        <dbReference type="ARBA" id="ARBA00022449"/>
    </source>
</evidence>
<evidence type="ECO:0000256" key="5">
    <source>
        <dbReference type="ARBA" id="ARBA00022989"/>
    </source>
</evidence>
<dbReference type="Pfam" id="PF00999">
    <property type="entry name" value="Na_H_Exchanger"/>
    <property type="match status" value="1"/>
</dbReference>
<feature type="transmembrane region" description="Helical" evidence="10">
    <location>
        <begin position="12"/>
        <end position="33"/>
    </location>
</feature>
<keyword evidence="3" id="KW-0050">Antiport</keyword>
<feature type="transmembrane region" description="Helical" evidence="10">
    <location>
        <begin position="303"/>
        <end position="321"/>
    </location>
</feature>
<keyword evidence="8 10" id="KW-0472">Membrane</keyword>
<feature type="transmembrane region" description="Helical" evidence="10">
    <location>
        <begin position="388"/>
        <end position="412"/>
    </location>
</feature>
<keyword evidence="5 10" id="KW-1133">Transmembrane helix</keyword>
<keyword evidence="7" id="KW-0406">Ion transport</keyword>